<feature type="region of interest" description="Disordered" evidence="1">
    <location>
        <begin position="57"/>
        <end position="91"/>
    </location>
</feature>
<dbReference type="SUPFAM" id="SSF50729">
    <property type="entry name" value="PH domain-like"/>
    <property type="match status" value="1"/>
</dbReference>
<sequence>MTVETMDNSLDDLDVLLRDIYEYLKKRKENPTLSTDDRQLAEILIDRSKQQLQKIAIRKNKENEHTQDDRYVDMSKNSNEPPPPLPVKKPVPAPQPIIPLLSETECPYKDLPAKQISNEVKHGTLSIRKKMFNIIGCSSKVYGAIQENWLLMYGSSKDAKPFCVLDLNRYEAKEDESDPTVTELDITRDGGLKKTSNKMASSFKVFQSMSPEKKSYSFVATTHKDMLQWVVHINRSHDKAVRESKGLGDLVYDYCQNPQDNPDDENIYNEIEMPQFKPLTIPINEEPTKKPSIPRSLPEIPTSHSSLSSNEEIYQELGPIEETISLGSIMTDDSFDKEEEEDETYYELDAIRSEAKRFEKNVEDKENLESNSSDAPPSLPKESDTIQINKDAFEITDNKNIKLESTLPESTSKRESKMSNKCVNGIRSLQIKKDRTNSASKKPDLPLKKENLKINLSAINTPRKVSAKTKLNSPVKETSTVTVRESSNSHASSPKANHSIVQIIRQRFSTMESQNRNLGTFSRNSKLETFQASPSRDSAIVDDFKDVSKPEIDDYLSPIKPVNIKSNKKSDNDNEKPMVLLKPDIGEEDESTKKLRKSPISSCTTKKVAKKLQF</sequence>
<name>A0A9N9QHZ3_9CUCU</name>
<organism evidence="3 4">
    <name type="scientific">Ceutorhynchus assimilis</name>
    <name type="common">cabbage seed weevil</name>
    <dbReference type="NCBI Taxonomy" id="467358"/>
    <lineage>
        <taxon>Eukaryota</taxon>
        <taxon>Metazoa</taxon>
        <taxon>Ecdysozoa</taxon>
        <taxon>Arthropoda</taxon>
        <taxon>Hexapoda</taxon>
        <taxon>Insecta</taxon>
        <taxon>Pterygota</taxon>
        <taxon>Neoptera</taxon>
        <taxon>Endopterygota</taxon>
        <taxon>Coleoptera</taxon>
        <taxon>Polyphaga</taxon>
        <taxon>Cucujiformia</taxon>
        <taxon>Curculionidae</taxon>
        <taxon>Ceutorhynchinae</taxon>
        <taxon>Ceutorhynchus</taxon>
    </lineage>
</organism>
<evidence type="ECO:0000259" key="2">
    <source>
        <dbReference type="SMART" id="SM00233"/>
    </source>
</evidence>
<dbReference type="OrthoDB" id="243840at2759"/>
<feature type="region of interest" description="Disordered" evidence="1">
    <location>
        <begin position="467"/>
        <end position="497"/>
    </location>
</feature>
<feature type="compositionally biased region" description="Basic and acidic residues" evidence="1">
    <location>
        <begin position="391"/>
        <end position="402"/>
    </location>
</feature>
<dbReference type="Gene3D" id="2.30.29.30">
    <property type="entry name" value="Pleckstrin-homology domain (PH domain)/Phosphotyrosine-binding domain (PTB)"/>
    <property type="match status" value="1"/>
</dbReference>
<evidence type="ECO:0000313" key="3">
    <source>
        <dbReference type="EMBL" id="CAG9759264.1"/>
    </source>
</evidence>
<dbReference type="Proteomes" id="UP001152799">
    <property type="component" value="Chromosome 1"/>
</dbReference>
<feature type="compositionally biased region" description="Basic and acidic residues" evidence="1">
    <location>
        <begin position="59"/>
        <end position="73"/>
    </location>
</feature>
<accession>A0A9N9QHZ3</accession>
<feature type="region of interest" description="Disordered" evidence="1">
    <location>
        <begin position="288"/>
        <end position="309"/>
    </location>
</feature>
<feature type="compositionally biased region" description="Polar residues" evidence="1">
    <location>
        <begin position="469"/>
        <end position="497"/>
    </location>
</feature>
<evidence type="ECO:0000256" key="1">
    <source>
        <dbReference type="SAM" id="MobiDB-lite"/>
    </source>
</evidence>
<dbReference type="EMBL" id="OU892277">
    <property type="protein sequence ID" value="CAG9759264.1"/>
    <property type="molecule type" value="Genomic_DNA"/>
</dbReference>
<evidence type="ECO:0000313" key="4">
    <source>
        <dbReference type="Proteomes" id="UP001152799"/>
    </source>
</evidence>
<protein>
    <recommendedName>
        <fullName evidence="2">PH domain-containing protein</fullName>
    </recommendedName>
</protein>
<proteinExistence type="predicted"/>
<feature type="compositionally biased region" description="Pro residues" evidence="1">
    <location>
        <begin position="80"/>
        <end position="91"/>
    </location>
</feature>
<gene>
    <name evidence="3" type="ORF">CEUTPL_LOCUS17</name>
</gene>
<feature type="domain" description="PH" evidence="2">
    <location>
        <begin position="119"/>
        <end position="240"/>
    </location>
</feature>
<reference evidence="3" key="1">
    <citation type="submission" date="2022-01" db="EMBL/GenBank/DDBJ databases">
        <authorList>
            <person name="King R."/>
        </authorList>
    </citation>
    <scope>NUCLEOTIDE SEQUENCE</scope>
</reference>
<dbReference type="SMART" id="SM00233">
    <property type="entry name" value="PH"/>
    <property type="match status" value="1"/>
</dbReference>
<dbReference type="InterPro" id="IPR001849">
    <property type="entry name" value="PH_domain"/>
</dbReference>
<dbReference type="AlphaFoldDB" id="A0A9N9QHZ3"/>
<feature type="region of interest" description="Disordered" evidence="1">
    <location>
        <begin position="360"/>
        <end position="425"/>
    </location>
</feature>
<feature type="region of interest" description="Disordered" evidence="1">
    <location>
        <begin position="562"/>
        <end position="602"/>
    </location>
</feature>
<keyword evidence="4" id="KW-1185">Reference proteome</keyword>
<dbReference type="InterPro" id="IPR011993">
    <property type="entry name" value="PH-like_dom_sf"/>
</dbReference>